<organism evidence="2 3">
    <name type="scientific">Cytobacillus citreus</name>
    <dbReference type="NCBI Taxonomy" id="2833586"/>
    <lineage>
        <taxon>Bacteria</taxon>
        <taxon>Bacillati</taxon>
        <taxon>Bacillota</taxon>
        <taxon>Bacilli</taxon>
        <taxon>Bacillales</taxon>
        <taxon>Bacillaceae</taxon>
        <taxon>Cytobacillus</taxon>
    </lineage>
</organism>
<keyword evidence="1" id="KW-0812">Transmembrane</keyword>
<keyword evidence="1" id="KW-0472">Membrane</keyword>
<evidence type="ECO:0000313" key="2">
    <source>
        <dbReference type="EMBL" id="MBS4191291.1"/>
    </source>
</evidence>
<evidence type="ECO:0000256" key="1">
    <source>
        <dbReference type="SAM" id="Phobius"/>
    </source>
</evidence>
<proteinExistence type="predicted"/>
<dbReference type="RefSeq" id="WP_213102740.1">
    <property type="nucleotide sequence ID" value="NZ_JAGYPM010000003.1"/>
</dbReference>
<accession>A0ABS5NTY3</accession>
<keyword evidence="3" id="KW-1185">Reference proteome</keyword>
<gene>
    <name evidence="2" type="ORF">KHA94_13965</name>
</gene>
<dbReference type="EMBL" id="JAGYPM010000003">
    <property type="protein sequence ID" value="MBS4191291.1"/>
    <property type="molecule type" value="Genomic_DNA"/>
</dbReference>
<protein>
    <recommendedName>
        <fullName evidence="4">Sodium:proton antiporter</fullName>
    </recommendedName>
</protein>
<name>A0ABS5NTY3_9BACI</name>
<sequence length="65" mass="7667">MGRIFSIILIGLGSYFIFQNRYRAMNMLFKNAFLRRILVSVFMGIPWVRNRLMKMVFPSGPAELH</sequence>
<dbReference type="Proteomes" id="UP000681027">
    <property type="component" value="Unassembled WGS sequence"/>
</dbReference>
<evidence type="ECO:0008006" key="4">
    <source>
        <dbReference type="Google" id="ProtNLM"/>
    </source>
</evidence>
<reference evidence="2 3" key="1">
    <citation type="submission" date="2021-05" db="EMBL/GenBank/DDBJ databases">
        <title>Novel Bacillus species.</title>
        <authorList>
            <person name="Liu G."/>
        </authorList>
    </citation>
    <scope>NUCLEOTIDE SEQUENCE [LARGE SCALE GENOMIC DNA]</scope>
    <source>
        <strain evidence="2 3">FJAT-49705</strain>
    </source>
</reference>
<evidence type="ECO:0000313" key="3">
    <source>
        <dbReference type="Proteomes" id="UP000681027"/>
    </source>
</evidence>
<feature type="transmembrane region" description="Helical" evidence="1">
    <location>
        <begin position="32"/>
        <end position="48"/>
    </location>
</feature>
<comment type="caution">
    <text evidence="2">The sequence shown here is derived from an EMBL/GenBank/DDBJ whole genome shotgun (WGS) entry which is preliminary data.</text>
</comment>
<keyword evidence="1" id="KW-1133">Transmembrane helix</keyword>